<dbReference type="InParanoid" id="B9TB82"/>
<evidence type="ECO:0000313" key="3">
    <source>
        <dbReference type="Proteomes" id="UP000008311"/>
    </source>
</evidence>
<dbReference type="EMBL" id="EQ976298">
    <property type="protein sequence ID" value="EEF26883.1"/>
    <property type="molecule type" value="Genomic_DNA"/>
</dbReference>
<feature type="compositionally biased region" description="Basic and acidic residues" evidence="1">
    <location>
        <begin position="67"/>
        <end position="82"/>
    </location>
</feature>
<proteinExistence type="predicted"/>
<reference evidence="3" key="1">
    <citation type="journal article" date="2010" name="Nat. Biotechnol.">
        <title>Draft genome sequence of the oilseed species Ricinus communis.</title>
        <authorList>
            <person name="Chan A.P."/>
            <person name="Crabtree J."/>
            <person name="Zhao Q."/>
            <person name="Lorenzi H."/>
            <person name="Orvis J."/>
            <person name="Puiu D."/>
            <person name="Melake-Berhan A."/>
            <person name="Jones K.M."/>
            <person name="Redman J."/>
            <person name="Chen G."/>
            <person name="Cahoon E.B."/>
            <person name="Gedil M."/>
            <person name="Stanke M."/>
            <person name="Haas B.J."/>
            <person name="Wortman J.R."/>
            <person name="Fraser-Liggett C.M."/>
            <person name="Ravel J."/>
            <person name="Rabinowicz P.D."/>
        </authorList>
    </citation>
    <scope>NUCLEOTIDE SEQUENCE [LARGE SCALE GENOMIC DNA]</scope>
    <source>
        <strain evidence="3">cv. Hale</strain>
    </source>
</reference>
<sequence length="88" mass="9737">MKRQGTMHSSRAGLSRVRGPIRSTSDRFTEQGVQVKLLACYKLGSGTAVSRFPCSRQLVLDRSDRNGERWKGEAGLEERAEPCKNAGI</sequence>
<gene>
    <name evidence="2" type="ORF">RCOM_2105690</name>
</gene>
<evidence type="ECO:0000313" key="2">
    <source>
        <dbReference type="EMBL" id="EEF26883.1"/>
    </source>
</evidence>
<evidence type="ECO:0000256" key="1">
    <source>
        <dbReference type="SAM" id="MobiDB-lite"/>
    </source>
</evidence>
<feature type="region of interest" description="Disordered" evidence="1">
    <location>
        <begin position="67"/>
        <end position="88"/>
    </location>
</feature>
<dbReference type="AlphaFoldDB" id="B9TB82"/>
<keyword evidence="3" id="KW-1185">Reference proteome</keyword>
<feature type="region of interest" description="Disordered" evidence="1">
    <location>
        <begin position="1"/>
        <end position="25"/>
    </location>
</feature>
<organism evidence="2 3">
    <name type="scientific">Ricinus communis</name>
    <name type="common">Castor bean</name>
    <dbReference type="NCBI Taxonomy" id="3988"/>
    <lineage>
        <taxon>Eukaryota</taxon>
        <taxon>Viridiplantae</taxon>
        <taxon>Streptophyta</taxon>
        <taxon>Embryophyta</taxon>
        <taxon>Tracheophyta</taxon>
        <taxon>Spermatophyta</taxon>
        <taxon>Magnoliopsida</taxon>
        <taxon>eudicotyledons</taxon>
        <taxon>Gunneridae</taxon>
        <taxon>Pentapetalae</taxon>
        <taxon>rosids</taxon>
        <taxon>fabids</taxon>
        <taxon>Malpighiales</taxon>
        <taxon>Euphorbiaceae</taxon>
        <taxon>Acalyphoideae</taxon>
        <taxon>Acalypheae</taxon>
        <taxon>Ricinus</taxon>
    </lineage>
</organism>
<accession>B9TB82</accession>
<dbReference type="Proteomes" id="UP000008311">
    <property type="component" value="Unassembled WGS sequence"/>
</dbReference>
<name>B9TB82_RICCO</name>
<protein>
    <submittedName>
        <fullName evidence="2">Uncharacterized protein</fullName>
    </submittedName>
</protein>